<dbReference type="Gramene" id="AET3Gv20538700.1">
    <property type="protein sequence ID" value="AET3Gv20538700.1"/>
    <property type="gene ID" value="AET3Gv20538700"/>
</dbReference>
<accession>A0A453F144</accession>
<reference evidence="2" key="4">
    <citation type="submission" date="2019-03" db="UniProtKB">
        <authorList>
            <consortium name="EnsemblPlants"/>
        </authorList>
    </citation>
    <scope>IDENTIFICATION</scope>
</reference>
<reference evidence="2" key="3">
    <citation type="journal article" date="2017" name="Nature">
        <title>Genome sequence of the progenitor of the wheat D genome Aegilops tauschii.</title>
        <authorList>
            <person name="Luo M.C."/>
            <person name="Gu Y.Q."/>
            <person name="Puiu D."/>
            <person name="Wang H."/>
            <person name="Twardziok S.O."/>
            <person name="Deal K.R."/>
            <person name="Huo N."/>
            <person name="Zhu T."/>
            <person name="Wang L."/>
            <person name="Wang Y."/>
            <person name="McGuire P.E."/>
            <person name="Liu S."/>
            <person name="Long H."/>
            <person name="Ramasamy R.K."/>
            <person name="Rodriguez J.C."/>
            <person name="Van S.L."/>
            <person name="Yuan L."/>
            <person name="Wang Z."/>
            <person name="Xia Z."/>
            <person name="Xiao L."/>
            <person name="Anderson O.D."/>
            <person name="Ouyang S."/>
            <person name="Liang Y."/>
            <person name="Zimin A.V."/>
            <person name="Pertea G."/>
            <person name="Qi P."/>
            <person name="Bennetzen J.L."/>
            <person name="Dai X."/>
            <person name="Dawson M.W."/>
            <person name="Muller H.G."/>
            <person name="Kugler K."/>
            <person name="Rivarola-Duarte L."/>
            <person name="Spannagl M."/>
            <person name="Mayer K.F.X."/>
            <person name="Lu F.H."/>
            <person name="Bevan M.W."/>
            <person name="Leroy P."/>
            <person name="Li P."/>
            <person name="You F.M."/>
            <person name="Sun Q."/>
            <person name="Liu Z."/>
            <person name="Lyons E."/>
            <person name="Wicker T."/>
            <person name="Salzberg S.L."/>
            <person name="Devos K.M."/>
            <person name="Dvorak J."/>
        </authorList>
    </citation>
    <scope>NUCLEOTIDE SEQUENCE [LARGE SCALE GENOMIC DNA]</scope>
    <source>
        <strain evidence="2">cv. AL8/78</strain>
    </source>
</reference>
<keyword evidence="1" id="KW-0812">Transmembrane</keyword>
<proteinExistence type="predicted"/>
<reference evidence="2" key="5">
    <citation type="journal article" date="2021" name="G3 (Bethesda)">
        <title>Aegilops tauschii genome assembly Aet v5.0 features greater sequence contiguity and improved annotation.</title>
        <authorList>
            <person name="Wang L."/>
            <person name="Zhu T."/>
            <person name="Rodriguez J.C."/>
            <person name="Deal K.R."/>
            <person name="Dubcovsky J."/>
            <person name="McGuire P.E."/>
            <person name="Lux T."/>
            <person name="Spannagl M."/>
            <person name="Mayer K.F.X."/>
            <person name="Baldrich P."/>
            <person name="Meyers B.C."/>
            <person name="Huo N."/>
            <person name="Gu Y.Q."/>
            <person name="Zhou H."/>
            <person name="Devos K.M."/>
            <person name="Bennetzen J.L."/>
            <person name="Unver T."/>
            <person name="Budak H."/>
            <person name="Gulick P.J."/>
            <person name="Galiba G."/>
            <person name="Kalapos B."/>
            <person name="Nelson D.R."/>
            <person name="Li P."/>
            <person name="You F.M."/>
            <person name="Luo M.C."/>
            <person name="Dvorak J."/>
        </authorList>
    </citation>
    <scope>NUCLEOTIDE SEQUENCE [LARGE SCALE GENOMIC DNA]</scope>
    <source>
        <strain evidence="2">cv. AL8/78</strain>
    </source>
</reference>
<keyword evidence="1" id="KW-1133">Transmembrane helix</keyword>
<organism evidence="2 3">
    <name type="scientific">Aegilops tauschii subsp. strangulata</name>
    <name type="common">Goatgrass</name>
    <dbReference type="NCBI Taxonomy" id="200361"/>
    <lineage>
        <taxon>Eukaryota</taxon>
        <taxon>Viridiplantae</taxon>
        <taxon>Streptophyta</taxon>
        <taxon>Embryophyta</taxon>
        <taxon>Tracheophyta</taxon>
        <taxon>Spermatophyta</taxon>
        <taxon>Magnoliopsida</taxon>
        <taxon>Liliopsida</taxon>
        <taxon>Poales</taxon>
        <taxon>Poaceae</taxon>
        <taxon>BOP clade</taxon>
        <taxon>Pooideae</taxon>
        <taxon>Triticodae</taxon>
        <taxon>Triticeae</taxon>
        <taxon>Triticinae</taxon>
        <taxon>Aegilops</taxon>
    </lineage>
</organism>
<reference evidence="3" key="2">
    <citation type="journal article" date="2017" name="Nat. Plants">
        <title>The Aegilops tauschii genome reveals multiple impacts of transposons.</title>
        <authorList>
            <person name="Zhao G."/>
            <person name="Zou C."/>
            <person name="Li K."/>
            <person name="Wang K."/>
            <person name="Li T."/>
            <person name="Gao L."/>
            <person name="Zhang X."/>
            <person name="Wang H."/>
            <person name="Yang Z."/>
            <person name="Liu X."/>
            <person name="Jiang W."/>
            <person name="Mao L."/>
            <person name="Kong X."/>
            <person name="Jiao Y."/>
            <person name="Jia J."/>
        </authorList>
    </citation>
    <scope>NUCLEOTIDE SEQUENCE [LARGE SCALE GENOMIC DNA]</scope>
    <source>
        <strain evidence="3">cv. AL8/78</strain>
    </source>
</reference>
<feature type="transmembrane region" description="Helical" evidence="1">
    <location>
        <begin position="30"/>
        <end position="49"/>
    </location>
</feature>
<evidence type="ECO:0000313" key="2">
    <source>
        <dbReference type="EnsemblPlants" id="AET3Gv20538700.1"/>
    </source>
</evidence>
<sequence length="59" mass="6850">MGPLLSVSPSQHFHKLRLPVPRCKFITLRGHLYAVFIYIYVGSLVVKMLRYSTCEVRDI</sequence>
<dbReference type="EnsemblPlants" id="AET3Gv20538700.1">
    <property type="protein sequence ID" value="AET3Gv20538700.1"/>
    <property type="gene ID" value="AET3Gv20538700"/>
</dbReference>
<keyword evidence="3" id="KW-1185">Reference proteome</keyword>
<reference evidence="3" key="1">
    <citation type="journal article" date="2014" name="Science">
        <title>Ancient hybridizations among the ancestral genomes of bread wheat.</title>
        <authorList>
            <consortium name="International Wheat Genome Sequencing Consortium,"/>
            <person name="Marcussen T."/>
            <person name="Sandve S.R."/>
            <person name="Heier L."/>
            <person name="Spannagl M."/>
            <person name="Pfeifer M."/>
            <person name="Jakobsen K.S."/>
            <person name="Wulff B.B."/>
            <person name="Steuernagel B."/>
            <person name="Mayer K.F."/>
            <person name="Olsen O.A."/>
        </authorList>
    </citation>
    <scope>NUCLEOTIDE SEQUENCE [LARGE SCALE GENOMIC DNA]</scope>
    <source>
        <strain evidence="3">cv. AL8/78</strain>
    </source>
</reference>
<protein>
    <submittedName>
        <fullName evidence="2">Uncharacterized protein</fullName>
    </submittedName>
</protein>
<evidence type="ECO:0000313" key="3">
    <source>
        <dbReference type="Proteomes" id="UP000015105"/>
    </source>
</evidence>
<dbReference type="AlphaFoldDB" id="A0A453F144"/>
<evidence type="ECO:0000256" key="1">
    <source>
        <dbReference type="SAM" id="Phobius"/>
    </source>
</evidence>
<dbReference type="Proteomes" id="UP000015105">
    <property type="component" value="Chromosome 3D"/>
</dbReference>
<keyword evidence="1" id="KW-0472">Membrane</keyword>
<name>A0A453F144_AEGTS</name>